<dbReference type="AlphaFoldDB" id="A0A645JF44"/>
<comment type="caution">
    <text evidence="1">The sequence shown here is derived from an EMBL/GenBank/DDBJ whole genome shotgun (WGS) entry which is preliminary data.</text>
</comment>
<accession>A0A645JF44</accession>
<dbReference type="EMBL" id="VSSQ01137695">
    <property type="protein sequence ID" value="MPN61289.1"/>
    <property type="molecule type" value="Genomic_DNA"/>
</dbReference>
<protein>
    <submittedName>
        <fullName evidence="1">Uncharacterized protein</fullName>
    </submittedName>
</protein>
<proteinExistence type="predicted"/>
<reference evidence="1" key="1">
    <citation type="submission" date="2019-08" db="EMBL/GenBank/DDBJ databases">
        <authorList>
            <person name="Kucharzyk K."/>
            <person name="Murdoch R.W."/>
            <person name="Higgins S."/>
            <person name="Loffler F."/>
        </authorList>
    </citation>
    <scope>NUCLEOTIDE SEQUENCE</scope>
</reference>
<sequence length="48" mass="5453">MVAVIAPVCFDRKNIARYKALKEEARVPHAKYTVEHLVVELLEAGRAF</sequence>
<organism evidence="1">
    <name type="scientific">bioreactor metagenome</name>
    <dbReference type="NCBI Taxonomy" id="1076179"/>
    <lineage>
        <taxon>unclassified sequences</taxon>
        <taxon>metagenomes</taxon>
        <taxon>ecological metagenomes</taxon>
    </lineage>
</organism>
<gene>
    <name evidence="1" type="ORF">SDC9_209024</name>
</gene>
<evidence type="ECO:0000313" key="1">
    <source>
        <dbReference type="EMBL" id="MPN61289.1"/>
    </source>
</evidence>
<name>A0A645JF44_9ZZZZ</name>